<sequence>MAKYMGEMELLKPTFRWILDLVQEEDSVIHSPTFWSSDSTMIKHEWRLEIQLKHVPGTCQYDDWGDEYYEQAPVVHVEVTLKYQGSGSIQANNVWLKVIKSSPQCDLRASSSNGSILYDEASQSKSQNKVVFSESNASHKIKFSLSSISYPIQIAILCEMSAQLVTASNVNFLTPSSTDHDNDLKNDYEFLLTNGKFSDVTVSIAKQELHLNKSILSKRSPVFAAMFDHELKENVTNIVYIEDFSYDVMLEFFRFMYAAKVDSMEKYMADLLRAAEKYEVEGLKSLCEQSMAKALNPDNALEYLIMANLHNAQFLEAQCMEYVVLNAKSIVKRPNYDLSQVPVDLVTKLFSLLALKSPSL</sequence>
<dbReference type="EMBL" id="CM056742">
    <property type="protein sequence ID" value="KAJ8680818.1"/>
    <property type="molecule type" value="Genomic_DNA"/>
</dbReference>
<protein>
    <submittedName>
        <fullName evidence="1">Uncharacterized protein</fullName>
    </submittedName>
</protein>
<proteinExistence type="predicted"/>
<reference evidence="1" key="1">
    <citation type="submission" date="2023-04" db="EMBL/GenBank/DDBJ databases">
        <title>A chromosome-level genome assembly of the parasitoid wasp Eretmocerus hayati.</title>
        <authorList>
            <person name="Zhong Y."/>
            <person name="Liu S."/>
            <person name="Liu Y."/>
        </authorList>
    </citation>
    <scope>NUCLEOTIDE SEQUENCE</scope>
    <source>
        <strain evidence="1">ZJU_SS_LIU_2023</strain>
    </source>
</reference>
<organism evidence="1 2">
    <name type="scientific">Eretmocerus hayati</name>
    <dbReference type="NCBI Taxonomy" id="131215"/>
    <lineage>
        <taxon>Eukaryota</taxon>
        <taxon>Metazoa</taxon>
        <taxon>Ecdysozoa</taxon>
        <taxon>Arthropoda</taxon>
        <taxon>Hexapoda</taxon>
        <taxon>Insecta</taxon>
        <taxon>Pterygota</taxon>
        <taxon>Neoptera</taxon>
        <taxon>Endopterygota</taxon>
        <taxon>Hymenoptera</taxon>
        <taxon>Apocrita</taxon>
        <taxon>Proctotrupomorpha</taxon>
        <taxon>Chalcidoidea</taxon>
        <taxon>Aphelinidae</taxon>
        <taxon>Aphelininae</taxon>
        <taxon>Eretmocerus</taxon>
    </lineage>
</organism>
<accession>A0ACC2PCM0</accession>
<gene>
    <name evidence="1" type="ORF">QAD02_016605</name>
</gene>
<comment type="caution">
    <text evidence="1">The sequence shown here is derived from an EMBL/GenBank/DDBJ whole genome shotgun (WGS) entry which is preliminary data.</text>
</comment>
<name>A0ACC2PCM0_9HYME</name>
<keyword evidence="2" id="KW-1185">Reference proteome</keyword>
<evidence type="ECO:0000313" key="1">
    <source>
        <dbReference type="EMBL" id="KAJ8680818.1"/>
    </source>
</evidence>
<evidence type="ECO:0000313" key="2">
    <source>
        <dbReference type="Proteomes" id="UP001239111"/>
    </source>
</evidence>
<dbReference type="Proteomes" id="UP001239111">
    <property type="component" value="Chromosome 2"/>
</dbReference>